<reference evidence="2" key="1">
    <citation type="journal article" date="2014" name="Nat. Genet.">
        <title>Genome of the human hookworm Necator americanus.</title>
        <authorList>
            <person name="Tang Y.T."/>
            <person name="Gao X."/>
            <person name="Rosa B.A."/>
            <person name="Abubucker S."/>
            <person name="Hallsworth-Pepin K."/>
            <person name="Martin J."/>
            <person name="Tyagi R."/>
            <person name="Heizer E."/>
            <person name="Zhang X."/>
            <person name="Bhonagiri-Palsikar V."/>
            <person name="Minx P."/>
            <person name="Warren W.C."/>
            <person name="Wang Q."/>
            <person name="Zhan B."/>
            <person name="Hotez P.J."/>
            <person name="Sternberg P.W."/>
            <person name="Dougall A."/>
            <person name="Gaze S.T."/>
            <person name="Mulvenna J."/>
            <person name="Sotillo J."/>
            <person name="Ranganathan S."/>
            <person name="Rabelo E.M."/>
            <person name="Wilson R.K."/>
            <person name="Felgner P.L."/>
            <person name="Bethony J."/>
            <person name="Hawdon J.M."/>
            <person name="Gasser R.B."/>
            <person name="Loukas A."/>
            <person name="Mitreva M."/>
        </authorList>
    </citation>
    <scope>NUCLEOTIDE SEQUENCE [LARGE SCALE GENOMIC DNA]</scope>
</reference>
<dbReference type="EMBL" id="KI657952">
    <property type="protein sequence ID" value="ETN84432.1"/>
    <property type="molecule type" value="Genomic_DNA"/>
</dbReference>
<name>W2TTQ3_NECAM</name>
<dbReference type="Gene3D" id="2.30.30.40">
    <property type="entry name" value="SH3 Domains"/>
    <property type="match status" value="1"/>
</dbReference>
<dbReference type="OrthoDB" id="435430at2759"/>
<accession>W2TTQ3</accession>
<protein>
    <submittedName>
        <fullName evidence="1">SH3 domain protein</fullName>
    </submittedName>
</protein>
<sequence length="107" mass="12305">MTFTFRSTNIAKWGDLAFDFIETETEILVSVARAIFNNESEFDEELPFEKGDVLRVLSERPDVQFVPVISLKEVTDLKFIQKAIRSLLGNVSKDMHCNLFLTVAWCE</sequence>
<dbReference type="Proteomes" id="UP000053676">
    <property type="component" value="Unassembled WGS sequence"/>
</dbReference>
<dbReference type="SUPFAM" id="SSF50044">
    <property type="entry name" value="SH3-domain"/>
    <property type="match status" value="1"/>
</dbReference>
<gene>
    <name evidence="1" type="ORF">NECAME_01659</name>
</gene>
<proteinExistence type="predicted"/>
<evidence type="ECO:0000313" key="2">
    <source>
        <dbReference type="Proteomes" id="UP000053676"/>
    </source>
</evidence>
<evidence type="ECO:0000313" key="1">
    <source>
        <dbReference type="EMBL" id="ETN84432.1"/>
    </source>
</evidence>
<dbReference type="KEGG" id="nai:NECAME_01659"/>
<dbReference type="AlphaFoldDB" id="W2TTQ3"/>
<keyword evidence="2" id="KW-1185">Reference proteome</keyword>
<dbReference type="InterPro" id="IPR036028">
    <property type="entry name" value="SH3-like_dom_sf"/>
</dbReference>
<organism evidence="1 2">
    <name type="scientific">Necator americanus</name>
    <name type="common">Human hookworm</name>
    <dbReference type="NCBI Taxonomy" id="51031"/>
    <lineage>
        <taxon>Eukaryota</taxon>
        <taxon>Metazoa</taxon>
        <taxon>Ecdysozoa</taxon>
        <taxon>Nematoda</taxon>
        <taxon>Chromadorea</taxon>
        <taxon>Rhabditida</taxon>
        <taxon>Rhabditina</taxon>
        <taxon>Rhabditomorpha</taxon>
        <taxon>Strongyloidea</taxon>
        <taxon>Ancylostomatidae</taxon>
        <taxon>Bunostominae</taxon>
        <taxon>Necator</taxon>
    </lineage>
</organism>